<sequence>MFYFIRWSTVVMMRASHTQGWLNGTRDAGTGQAEEDTATATRLALALLIESTGFGFVTFENEDVVDKVCEIHFHEINNKMVECKKAQPKEVMMPNNVTRGRGAVRFHAVLSSGVPLAESKKVGANPLCD</sequence>
<dbReference type="GO" id="GO:0003729">
    <property type="term" value="F:mRNA binding"/>
    <property type="evidence" value="ECO:0007669"/>
    <property type="project" value="TreeGrafter"/>
</dbReference>
<dbReference type="InterPro" id="IPR012677">
    <property type="entry name" value="Nucleotide-bd_a/b_plait_sf"/>
</dbReference>
<evidence type="ECO:0000313" key="6">
    <source>
        <dbReference type="Proteomes" id="UP000821837"/>
    </source>
</evidence>
<dbReference type="InterPro" id="IPR035979">
    <property type="entry name" value="RBD_domain_sf"/>
</dbReference>
<reference evidence="5" key="1">
    <citation type="journal article" date="2020" name="Cell">
        <title>Large-Scale Comparative Analyses of Tick Genomes Elucidate Their Genetic Diversity and Vector Capacities.</title>
        <authorList>
            <consortium name="Tick Genome and Microbiome Consortium (TIGMIC)"/>
            <person name="Jia N."/>
            <person name="Wang J."/>
            <person name="Shi W."/>
            <person name="Du L."/>
            <person name="Sun Y."/>
            <person name="Zhan W."/>
            <person name="Jiang J.F."/>
            <person name="Wang Q."/>
            <person name="Zhang B."/>
            <person name="Ji P."/>
            <person name="Bell-Sakyi L."/>
            <person name="Cui X.M."/>
            <person name="Yuan T.T."/>
            <person name="Jiang B.G."/>
            <person name="Yang W.F."/>
            <person name="Lam T.T."/>
            <person name="Chang Q.C."/>
            <person name="Ding S.J."/>
            <person name="Wang X.J."/>
            <person name="Zhu J.G."/>
            <person name="Ruan X.D."/>
            <person name="Zhao L."/>
            <person name="Wei J.T."/>
            <person name="Ye R.Z."/>
            <person name="Que T.C."/>
            <person name="Du C.H."/>
            <person name="Zhou Y.H."/>
            <person name="Cheng J.X."/>
            <person name="Dai P.F."/>
            <person name="Guo W.B."/>
            <person name="Han X.H."/>
            <person name="Huang E.J."/>
            <person name="Li L.F."/>
            <person name="Wei W."/>
            <person name="Gao Y.C."/>
            <person name="Liu J.Z."/>
            <person name="Shao H.Z."/>
            <person name="Wang X."/>
            <person name="Wang C.C."/>
            <person name="Yang T.C."/>
            <person name="Huo Q.B."/>
            <person name="Li W."/>
            <person name="Chen H.Y."/>
            <person name="Chen S.E."/>
            <person name="Zhou L.G."/>
            <person name="Ni X.B."/>
            <person name="Tian J.H."/>
            <person name="Sheng Y."/>
            <person name="Liu T."/>
            <person name="Pan Y.S."/>
            <person name="Xia L.Y."/>
            <person name="Li J."/>
            <person name="Zhao F."/>
            <person name="Cao W.C."/>
        </authorList>
    </citation>
    <scope>NUCLEOTIDE SEQUENCE</scope>
    <source>
        <strain evidence="5">Rsan-2018</strain>
    </source>
</reference>
<evidence type="ECO:0000256" key="1">
    <source>
        <dbReference type="ARBA" id="ARBA00004496"/>
    </source>
</evidence>
<dbReference type="Gene3D" id="3.30.70.330">
    <property type="match status" value="1"/>
</dbReference>
<reference evidence="5" key="2">
    <citation type="submission" date="2021-09" db="EMBL/GenBank/DDBJ databases">
        <authorList>
            <person name="Jia N."/>
            <person name="Wang J."/>
            <person name="Shi W."/>
            <person name="Du L."/>
            <person name="Sun Y."/>
            <person name="Zhan W."/>
            <person name="Jiang J."/>
            <person name="Wang Q."/>
            <person name="Zhang B."/>
            <person name="Ji P."/>
            <person name="Sakyi L.B."/>
            <person name="Cui X."/>
            <person name="Yuan T."/>
            <person name="Jiang B."/>
            <person name="Yang W."/>
            <person name="Lam T.T.-Y."/>
            <person name="Chang Q."/>
            <person name="Ding S."/>
            <person name="Wang X."/>
            <person name="Zhu J."/>
            <person name="Ruan X."/>
            <person name="Zhao L."/>
            <person name="Wei J."/>
            <person name="Que T."/>
            <person name="Du C."/>
            <person name="Cheng J."/>
            <person name="Dai P."/>
            <person name="Han X."/>
            <person name="Huang E."/>
            <person name="Gao Y."/>
            <person name="Liu J."/>
            <person name="Shao H."/>
            <person name="Ye R."/>
            <person name="Li L."/>
            <person name="Wei W."/>
            <person name="Wang X."/>
            <person name="Wang C."/>
            <person name="Huo Q."/>
            <person name="Li W."/>
            <person name="Guo W."/>
            <person name="Chen H."/>
            <person name="Chen S."/>
            <person name="Zhou L."/>
            <person name="Zhou L."/>
            <person name="Ni X."/>
            <person name="Tian J."/>
            <person name="Zhou Y."/>
            <person name="Sheng Y."/>
            <person name="Liu T."/>
            <person name="Pan Y."/>
            <person name="Xia L."/>
            <person name="Li J."/>
            <person name="Zhao F."/>
            <person name="Cao W."/>
        </authorList>
    </citation>
    <scope>NUCLEOTIDE SEQUENCE</scope>
    <source>
        <strain evidence="5">Rsan-2018</strain>
        <tissue evidence="5">Larvae</tissue>
    </source>
</reference>
<keyword evidence="3" id="KW-0677">Repeat</keyword>
<dbReference type="PANTHER" id="PTHR48032">
    <property type="entry name" value="RNA-BINDING PROTEIN MUSASHI HOMOLOG RBP6"/>
    <property type="match status" value="1"/>
</dbReference>
<proteinExistence type="predicted"/>
<protein>
    <submittedName>
        <fullName evidence="5">Uncharacterized protein</fullName>
    </submittedName>
</protein>
<dbReference type="AlphaFoldDB" id="A0A9D4PVL1"/>
<evidence type="ECO:0000313" key="5">
    <source>
        <dbReference type="EMBL" id="KAH7955964.1"/>
    </source>
</evidence>
<evidence type="ECO:0000256" key="4">
    <source>
        <dbReference type="ARBA" id="ARBA00022884"/>
    </source>
</evidence>
<keyword evidence="4" id="KW-0694">RNA-binding</keyword>
<accession>A0A9D4PVL1</accession>
<keyword evidence="2" id="KW-0963">Cytoplasm</keyword>
<gene>
    <name evidence="5" type="ORF">HPB52_005297</name>
</gene>
<dbReference type="GO" id="GO:0006417">
    <property type="term" value="P:regulation of translation"/>
    <property type="evidence" value="ECO:0007669"/>
    <property type="project" value="TreeGrafter"/>
</dbReference>
<dbReference type="EMBL" id="JABSTV010001250">
    <property type="protein sequence ID" value="KAH7955964.1"/>
    <property type="molecule type" value="Genomic_DNA"/>
</dbReference>
<evidence type="ECO:0000256" key="2">
    <source>
        <dbReference type="ARBA" id="ARBA00022490"/>
    </source>
</evidence>
<name>A0A9D4PVL1_RHISA</name>
<dbReference type="PANTHER" id="PTHR48032:SF18">
    <property type="entry name" value="RRM DOMAIN-CONTAINING PROTEIN"/>
    <property type="match status" value="1"/>
</dbReference>
<keyword evidence="6" id="KW-1185">Reference proteome</keyword>
<organism evidence="5 6">
    <name type="scientific">Rhipicephalus sanguineus</name>
    <name type="common">Brown dog tick</name>
    <name type="synonym">Ixodes sanguineus</name>
    <dbReference type="NCBI Taxonomy" id="34632"/>
    <lineage>
        <taxon>Eukaryota</taxon>
        <taxon>Metazoa</taxon>
        <taxon>Ecdysozoa</taxon>
        <taxon>Arthropoda</taxon>
        <taxon>Chelicerata</taxon>
        <taxon>Arachnida</taxon>
        <taxon>Acari</taxon>
        <taxon>Parasitiformes</taxon>
        <taxon>Ixodida</taxon>
        <taxon>Ixodoidea</taxon>
        <taxon>Ixodidae</taxon>
        <taxon>Rhipicephalinae</taxon>
        <taxon>Rhipicephalus</taxon>
        <taxon>Rhipicephalus</taxon>
    </lineage>
</organism>
<comment type="caution">
    <text evidence="5">The sequence shown here is derived from an EMBL/GenBank/DDBJ whole genome shotgun (WGS) entry which is preliminary data.</text>
</comment>
<comment type="subcellular location">
    <subcellularLocation>
        <location evidence="1">Cytoplasm</location>
    </subcellularLocation>
</comment>
<dbReference type="Proteomes" id="UP000821837">
    <property type="component" value="Unassembled WGS sequence"/>
</dbReference>
<evidence type="ECO:0000256" key="3">
    <source>
        <dbReference type="ARBA" id="ARBA00022737"/>
    </source>
</evidence>
<dbReference type="SUPFAM" id="SSF54928">
    <property type="entry name" value="RNA-binding domain, RBD"/>
    <property type="match status" value="1"/>
</dbReference>
<dbReference type="VEuPathDB" id="VectorBase:RSAN_029321"/>
<dbReference type="GO" id="GO:0005737">
    <property type="term" value="C:cytoplasm"/>
    <property type="evidence" value="ECO:0007669"/>
    <property type="project" value="UniProtKB-SubCell"/>
</dbReference>